<accession>A0A0V1EEG4</accession>
<evidence type="ECO:0000313" key="2">
    <source>
        <dbReference type="EMBL" id="KRY72150.1"/>
    </source>
</evidence>
<name>A0A0V1EEG4_TRIPS</name>
<sequence>MTSELALKNYKNHKKTKIVHNIVYNVYHIVTTYRLGSAAGSWSSLVKSGPCQHTPSTPSASALIASRKADPAPGQSV</sequence>
<feature type="compositionally biased region" description="Polar residues" evidence="1">
    <location>
        <begin position="47"/>
        <end position="60"/>
    </location>
</feature>
<reference evidence="2 3" key="1">
    <citation type="submission" date="2015-01" db="EMBL/GenBank/DDBJ databases">
        <title>Evolution of Trichinella species and genotypes.</title>
        <authorList>
            <person name="Korhonen P.K."/>
            <person name="Edoardo P."/>
            <person name="Giuseppe L.R."/>
            <person name="Gasser R.B."/>
        </authorList>
    </citation>
    <scope>NUCLEOTIDE SEQUENCE [LARGE SCALE GENOMIC DNA]</scope>
    <source>
        <strain evidence="2">ISS13</strain>
    </source>
</reference>
<comment type="caution">
    <text evidence="2">The sequence shown here is derived from an EMBL/GenBank/DDBJ whole genome shotgun (WGS) entry which is preliminary data.</text>
</comment>
<dbReference type="AlphaFoldDB" id="A0A0V1EEG4"/>
<evidence type="ECO:0000256" key="1">
    <source>
        <dbReference type="SAM" id="MobiDB-lite"/>
    </source>
</evidence>
<proteinExistence type="predicted"/>
<dbReference type="EMBL" id="JYDR01000048">
    <property type="protein sequence ID" value="KRY72150.1"/>
    <property type="molecule type" value="Genomic_DNA"/>
</dbReference>
<organism evidence="2 3">
    <name type="scientific">Trichinella pseudospiralis</name>
    <name type="common">Parasitic roundworm</name>
    <dbReference type="NCBI Taxonomy" id="6337"/>
    <lineage>
        <taxon>Eukaryota</taxon>
        <taxon>Metazoa</taxon>
        <taxon>Ecdysozoa</taxon>
        <taxon>Nematoda</taxon>
        <taxon>Enoplea</taxon>
        <taxon>Dorylaimia</taxon>
        <taxon>Trichinellida</taxon>
        <taxon>Trichinellidae</taxon>
        <taxon>Trichinella</taxon>
    </lineage>
</organism>
<protein>
    <submittedName>
        <fullName evidence="2">Uncharacterized protein</fullName>
    </submittedName>
</protein>
<feature type="region of interest" description="Disordered" evidence="1">
    <location>
        <begin position="47"/>
        <end position="77"/>
    </location>
</feature>
<dbReference type="Proteomes" id="UP000054632">
    <property type="component" value="Unassembled WGS sequence"/>
</dbReference>
<evidence type="ECO:0000313" key="3">
    <source>
        <dbReference type="Proteomes" id="UP000054632"/>
    </source>
</evidence>
<gene>
    <name evidence="2" type="ORF">T4A_1875</name>
</gene>